<name>A0ABU2M9Q7_9ACTN</name>
<dbReference type="InterPro" id="IPR014710">
    <property type="entry name" value="RmlC-like_jellyroll"/>
</dbReference>
<feature type="domain" description="SnoaL-like" evidence="1">
    <location>
        <begin position="12"/>
        <end position="111"/>
    </location>
</feature>
<evidence type="ECO:0000313" key="2">
    <source>
        <dbReference type="EMBL" id="MDT0329402.1"/>
    </source>
</evidence>
<dbReference type="SUPFAM" id="SSF54427">
    <property type="entry name" value="NTF2-like"/>
    <property type="match status" value="1"/>
</dbReference>
<proteinExistence type="predicted"/>
<gene>
    <name evidence="2" type="ORF">RM479_13365</name>
</gene>
<comment type="caution">
    <text evidence="2">The sequence shown here is derived from an EMBL/GenBank/DDBJ whole genome shotgun (WGS) entry which is preliminary data.</text>
</comment>
<organism evidence="2 3">
    <name type="scientific">Nocardiopsis lambiniae</name>
    <dbReference type="NCBI Taxonomy" id="3075539"/>
    <lineage>
        <taxon>Bacteria</taxon>
        <taxon>Bacillati</taxon>
        <taxon>Actinomycetota</taxon>
        <taxon>Actinomycetes</taxon>
        <taxon>Streptosporangiales</taxon>
        <taxon>Nocardiopsidaceae</taxon>
        <taxon>Nocardiopsis</taxon>
    </lineage>
</organism>
<dbReference type="Gene3D" id="3.10.450.50">
    <property type="match status" value="1"/>
</dbReference>
<dbReference type="SUPFAM" id="SSF51182">
    <property type="entry name" value="RmlC-like cupins"/>
    <property type="match status" value="1"/>
</dbReference>
<dbReference type="CDD" id="cd06990">
    <property type="entry name" value="cupin_DUF861"/>
    <property type="match status" value="1"/>
</dbReference>
<keyword evidence="3" id="KW-1185">Reference proteome</keyword>
<dbReference type="Gene3D" id="2.60.120.10">
    <property type="entry name" value="Jelly Rolls"/>
    <property type="match status" value="1"/>
</dbReference>
<dbReference type="InterPro" id="IPR032710">
    <property type="entry name" value="NTF2-like_dom_sf"/>
</dbReference>
<evidence type="ECO:0000313" key="3">
    <source>
        <dbReference type="Proteomes" id="UP001183390"/>
    </source>
</evidence>
<accession>A0ABU2M9Q7</accession>
<dbReference type="InterPro" id="IPR011051">
    <property type="entry name" value="RmlC_Cupin_sf"/>
</dbReference>
<dbReference type="InterPro" id="IPR037401">
    <property type="entry name" value="SnoaL-like"/>
</dbReference>
<reference evidence="3" key="1">
    <citation type="submission" date="2023-07" db="EMBL/GenBank/DDBJ databases">
        <title>30 novel species of actinomycetes from the DSMZ collection.</title>
        <authorList>
            <person name="Nouioui I."/>
        </authorList>
    </citation>
    <scope>NUCLEOTIDE SEQUENCE [LARGE SCALE GENOMIC DNA]</scope>
    <source>
        <strain evidence="3">DSM 44743</strain>
    </source>
</reference>
<dbReference type="RefSeq" id="WP_311512044.1">
    <property type="nucleotide sequence ID" value="NZ_JAVREP010000007.1"/>
</dbReference>
<dbReference type="EMBL" id="JAVREP010000007">
    <property type="protein sequence ID" value="MDT0329402.1"/>
    <property type="molecule type" value="Genomic_DNA"/>
</dbReference>
<dbReference type="Pfam" id="PF12680">
    <property type="entry name" value="SnoaL_2"/>
    <property type="match status" value="1"/>
</dbReference>
<protein>
    <submittedName>
        <fullName evidence="2">Nuclear transport factor 2 family protein</fullName>
    </submittedName>
</protein>
<dbReference type="Proteomes" id="UP001183390">
    <property type="component" value="Unassembled WGS sequence"/>
</dbReference>
<sequence>MSAQKAISFEADAYRRALEESDADTLIAMFTDDAEMEMFDKRTPPGSPAVWHGKDAIAPVVRELCEREMRHEILQVVSDGDHVAYTERCVYPEGNMVMSSTMMDLRDGGIAHQVTVQAWDEEESDRVQVGDFDASETRESFDHGHAEMVRIGGHNVVRTTMEPGWRWSEHMRERAGTDLCELTHTVLLLSGTLRVRPEDGAEEEVTAGCTAFVPPRHDAWVVGDEPVVAIDWTGKD</sequence>
<evidence type="ECO:0000259" key="1">
    <source>
        <dbReference type="Pfam" id="PF12680"/>
    </source>
</evidence>